<feature type="transmembrane region" description="Helical" evidence="12">
    <location>
        <begin position="239"/>
        <end position="261"/>
    </location>
</feature>
<evidence type="ECO:0000256" key="8">
    <source>
        <dbReference type="ARBA" id="ARBA00022692"/>
    </source>
</evidence>
<dbReference type="GO" id="GO:0008412">
    <property type="term" value="F:4-hydroxybenzoate polyprenyltransferase activity"/>
    <property type="evidence" value="ECO:0007669"/>
    <property type="project" value="UniProtKB-UniRule"/>
</dbReference>
<keyword evidence="9 12" id="KW-0460">Magnesium</keyword>
<keyword evidence="4 12" id="KW-1003">Cell membrane</keyword>
<evidence type="ECO:0000256" key="12">
    <source>
        <dbReference type="HAMAP-Rule" id="MF_01635"/>
    </source>
</evidence>
<dbReference type="GO" id="GO:0006744">
    <property type="term" value="P:ubiquinone biosynthetic process"/>
    <property type="evidence" value="ECO:0007669"/>
    <property type="project" value="UniProtKB-UniRule"/>
</dbReference>
<dbReference type="NCBIfam" id="TIGR01474">
    <property type="entry name" value="ubiA_proteo"/>
    <property type="match status" value="1"/>
</dbReference>
<comment type="subcellular location">
    <subcellularLocation>
        <location evidence="12">Cell inner membrane</location>
        <topology evidence="12">Multi-pass membrane protein</topology>
    </subcellularLocation>
    <subcellularLocation>
        <location evidence="2">Membrane</location>
        <topology evidence="2">Multi-pass membrane protein</topology>
    </subcellularLocation>
</comment>
<organism evidence="14 15">
    <name type="scientific">Echinimonas agarilytica</name>
    <dbReference type="NCBI Taxonomy" id="1215918"/>
    <lineage>
        <taxon>Bacteria</taxon>
        <taxon>Pseudomonadati</taxon>
        <taxon>Pseudomonadota</taxon>
        <taxon>Gammaproteobacteria</taxon>
        <taxon>Alteromonadales</taxon>
        <taxon>Echinimonadaceae</taxon>
        <taxon>Echinimonas</taxon>
    </lineage>
</organism>
<reference evidence="14 15" key="1">
    <citation type="journal article" date="2013" name="Antonie Van Leeuwenhoek">
        <title>Echinimonas agarilytica gen. nov., sp. nov., a new gammaproteobacterium isolated from the sea urchin Strongylocentrotus intermedius.</title>
        <authorList>
            <person name="Nedashkovskaya O.I."/>
            <person name="Stenkova A.M."/>
            <person name="Zhukova N.V."/>
            <person name="Van Trappen S."/>
            <person name="Lee J.S."/>
            <person name="Kim S.B."/>
        </authorList>
    </citation>
    <scope>NUCLEOTIDE SEQUENCE [LARGE SCALE GENOMIC DNA]</scope>
    <source>
        <strain evidence="14 15">KMM 6351</strain>
    </source>
</reference>
<keyword evidence="6 12" id="KW-0808">Transferase</keyword>
<dbReference type="EC" id="2.5.1.39" evidence="12 13"/>
<evidence type="ECO:0000256" key="5">
    <source>
        <dbReference type="ARBA" id="ARBA00022519"/>
    </source>
</evidence>
<dbReference type="RefSeq" id="WP_251262584.1">
    <property type="nucleotide sequence ID" value="NZ_JAMQGP010000008.1"/>
</dbReference>
<dbReference type="PANTHER" id="PTHR11048">
    <property type="entry name" value="PRENYLTRANSFERASES"/>
    <property type="match status" value="1"/>
</dbReference>
<feature type="transmembrane region" description="Helical" evidence="12">
    <location>
        <begin position="178"/>
        <end position="201"/>
    </location>
</feature>
<comment type="function">
    <text evidence="12">Catalyzes the prenylation of para-hydroxybenzoate (PHB) with an all-trans polyprenyl group. Mediates the second step in the final reaction sequence of ubiquinone-8 (UQ-8) biosynthesis, which is the condensation of the polyisoprenoid side chain with PHB, generating the first membrane-bound Q intermediate 3-octaprenyl-4-hydroxybenzoate.</text>
</comment>
<comment type="catalytic activity">
    <reaction evidence="12">
        <text>all-trans-octaprenyl diphosphate + 4-hydroxybenzoate = 4-hydroxy-3-(all-trans-octaprenyl)benzoate + diphosphate</text>
        <dbReference type="Rhea" id="RHEA:27782"/>
        <dbReference type="ChEBI" id="CHEBI:1617"/>
        <dbReference type="ChEBI" id="CHEBI:17879"/>
        <dbReference type="ChEBI" id="CHEBI:33019"/>
        <dbReference type="ChEBI" id="CHEBI:57711"/>
        <dbReference type="EC" id="2.5.1.39"/>
    </reaction>
</comment>
<gene>
    <name evidence="12 14" type="primary">ubiA</name>
    <name evidence="14" type="ORF">NAF29_14805</name>
</gene>
<dbReference type="InterPro" id="IPR006370">
    <property type="entry name" value="HB_polyprenyltransferase-like"/>
</dbReference>
<evidence type="ECO:0000256" key="7">
    <source>
        <dbReference type="ARBA" id="ARBA00022688"/>
    </source>
</evidence>
<dbReference type="Proteomes" id="UP001165393">
    <property type="component" value="Unassembled WGS sequence"/>
</dbReference>
<dbReference type="FunFam" id="1.10.357.140:FF:000002">
    <property type="entry name" value="4-hydroxybenzoate octaprenyltransferase"/>
    <property type="match status" value="1"/>
</dbReference>
<keyword evidence="5 12" id="KW-0997">Cell inner membrane</keyword>
<evidence type="ECO:0000256" key="11">
    <source>
        <dbReference type="ARBA" id="ARBA00023136"/>
    </source>
</evidence>
<dbReference type="InterPro" id="IPR039653">
    <property type="entry name" value="Prenyltransferase"/>
</dbReference>
<evidence type="ECO:0000313" key="14">
    <source>
        <dbReference type="EMBL" id="MCM2680923.1"/>
    </source>
</evidence>
<evidence type="ECO:0000256" key="10">
    <source>
        <dbReference type="ARBA" id="ARBA00022989"/>
    </source>
</evidence>
<proteinExistence type="inferred from homology"/>
<dbReference type="InterPro" id="IPR044878">
    <property type="entry name" value="UbiA_sf"/>
</dbReference>
<keyword evidence="7 12" id="KW-0831">Ubiquinone biosynthesis</keyword>
<feature type="transmembrane region" description="Helical" evidence="12">
    <location>
        <begin position="68"/>
        <end position="101"/>
    </location>
</feature>
<keyword evidence="8 12" id="KW-0812">Transmembrane</keyword>
<feature type="transmembrane region" description="Helical" evidence="12">
    <location>
        <begin position="113"/>
        <end position="133"/>
    </location>
</feature>
<dbReference type="GO" id="GO:0005886">
    <property type="term" value="C:plasma membrane"/>
    <property type="evidence" value="ECO:0007669"/>
    <property type="project" value="UniProtKB-SubCell"/>
</dbReference>
<name>A0AA41W9N8_9GAMM</name>
<evidence type="ECO:0000256" key="13">
    <source>
        <dbReference type="NCBIfam" id="TIGR01474"/>
    </source>
</evidence>
<dbReference type="Gene3D" id="1.10.357.140">
    <property type="entry name" value="UbiA prenyltransferase"/>
    <property type="match status" value="1"/>
</dbReference>
<dbReference type="AlphaFoldDB" id="A0AA41W9N8"/>
<dbReference type="Gene3D" id="1.20.120.1780">
    <property type="entry name" value="UbiA prenyltransferase"/>
    <property type="match status" value="1"/>
</dbReference>
<keyword evidence="11 12" id="KW-0472">Membrane</keyword>
<dbReference type="CDD" id="cd13959">
    <property type="entry name" value="PT_UbiA_COQ2"/>
    <property type="match status" value="1"/>
</dbReference>
<keyword evidence="10 12" id="KW-1133">Transmembrane helix</keyword>
<dbReference type="InterPro" id="IPR000537">
    <property type="entry name" value="UbiA_prenyltransferase"/>
</dbReference>
<feature type="transmembrane region" description="Helical" evidence="12">
    <location>
        <begin position="207"/>
        <end position="227"/>
    </location>
</feature>
<comment type="cofactor">
    <cofactor evidence="1 12">
        <name>Mg(2+)</name>
        <dbReference type="ChEBI" id="CHEBI:18420"/>
    </cofactor>
</comment>
<dbReference type="EMBL" id="JAMQGP010000008">
    <property type="protein sequence ID" value="MCM2680923.1"/>
    <property type="molecule type" value="Genomic_DNA"/>
</dbReference>
<sequence>MWPTLWALWDAAMGVPPMWILTVFVLGVVLMRSAGCVINDYADRHWDGAVERTQNRPLVTGQVTEKQALWLFAGLCAVAFGLVLTLNVLTIQLSFAALALATVYPFTKRVTHLPQFVLGAAFSFAIPMAYAAILGDVPMQAWILFGANLAWTVAYDTEYAMVDRADDVEVGIKSTAILFGRFDIAMIALLQTITLALLATFCFVLDYMWFASVVLILVGLMFIHQLWRIRNRDRAHCFAAFRANNRVGMVITVGFIASIYWS</sequence>
<protein>
    <recommendedName>
        <fullName evidence="12 13">4-hydroxybenzoate octaprenyltransferase</fullName>
        <ecNumber evidence="12 13">2.5.1.39</ecNumber>
    </recommendedName>
    <alternativeName>
        <fullName evidence="12">4-HB polyprenyltransferase</fullName>
    </alternativeName>
</protein>
<evidence type="ECO:0000256" key="6">
    <source>
        <dbReference type="ARBA" id="ARBA00022679"/>
    </source>
</evidence>
<comment type="pathway">
    <text evidence="12">Cofactor biosynthesis; ubiquinone biosynthesis.</text>
</comment>
<dbReference type="HAMAP" id="MF_01635">
    <property type="entry name" value="UbiA"/>
    <property type="match status" value="1"/>
</dbReference>
<dbReference type="PANTHER" id="PTHR11048:SF28">
    <property type="entry name" value="4-HYDROXYBENZOATE POLYPRENYLTRANSFERASE, MITOCHONDRIAL"/>
    <property type="match status" value="1"/>
</dbReference>
<evidence type="ECO:0000256" key="9">
    <source>
        <dbReference type="ARBA" id="ARBA00022842"/>
    </source>
</evidence>
<evidence type="ECO:0000256" key="2">
    <source>
        <dbReference type="ARBA" id="ARBA00004141"/>
    </source>
</evidence>
<evidence type="ECO:0000256" key="1">
    <source>
        <dbReference type="ARBA" id="ARBA00001946"/>
    </source>
</evidence>
<comment type="caution">
    <text evidence="14">The sequence shown here is derived from an EMBL/GenBank/DDBJ whole genome shotgun (WGS) entry which is preliminary data.</text>
</comment>
<comment type="similarity">
    <text evidence="3 12">Belongs to the UbiA prenyltransferase family.</text>
</comment>
<accession>A0AA41W9N8</accession>
<evidence type="ECO:0000256" key="4">
    <source>
        <dbReference type="ARBA" id="ARBA00022475"/>
    </source>
</evidence>
<evidence type="ECO:0000313" key="15">
    <source>
        <dbReference type="Proteomes" id="UP001165393"/>
    </source>
</evidence>
<dbReference type="FunFam" id="1.20.120.1780:FF:000001">
    <property type="entry name" value="4-hydroxybenzoate octaprenyltransferase"/>
    <property type="match status" value="1"/>
</dbReference>
<dbReference type="Pfam" id="PF01040">
    <property type="entry name" value="UbiA"/>
    <property type="match status" value="1"/>
</dbReference>
<keyword evidence="15" id="KW-1185">Reference proteome</keyword>
<evidence type="ECO:0000256" key="3">
    <source>
        <dbReference type="ARBA" id="ARBA00005985"/>
    </source>
</evidence>